<evidence type="ECO:0000313" key="1">
    <source>
        <dbReference type="EMBL" id="KAI9899355.1"/>
    </source>
</evidence>
<accession>A0ACC0V0Q5</accession>
<gene>
    <name evidence="1" type="ORF">N3K66_005816</name>
</gene>
<dbReference type="EMBL" id="CM047944">
    <property type="protein sequence ID" value="KAI9899355.1"/>
    <property type="molecule type" value="Genomic_DNA"/>
</dbReference>
<name>A0ACC0V0Q5_9HYPO</name>
<proteinExistence type="predicted"/>
<sequence length="565" mass="60630">MICLSKADEAAIRHLSYNQSPRALAPESTTCQDLNGISNLRELVASDQDDDDSGGGATHGSADGDDKWQHLQACTDDVAVGQLDAGRWPASCAGLSSRPVAVVSGEGRRYCPPERSPIASTLSRAWDWTIWIVSVISVAYVLNYFTTHDSSPALHQHHDATIAPPKVRREEPKEEPKVLRKRDSCASGGTNANEYNTGLHVGALMIIWFVSSLAAAFPIAAKKLPGLKIPARFFFAVRHFGTGVLIATAFVHLLPTAFISLGNPCLGDFWVNDYPAMPGAIALASIFLVTVLEMIFHPARHGPEPRACAVPAVAVTESDGNEGGEAQRAAAPENDKCLAVPFGPKDGRRGRANSVGSGLNRLHTTEQDSNAPAAGERDAELARKEADDESITEETTLTPEQKIRKERLQCVLLELGILFHSVFIGMALSVSVGNEFIVLLIAIAFHQTFEGLALGSRIATISWGDNTKQPWIMAAVYGLTTPLGQALGIATHTLYSPDSKEGLIVVGVMNSISAGLLTFASLVELMSEDFLSDESWKHLRGKKRIIACVLVFMGAFGMSLVGAWA</sequence>
<comment type="caution">
    <text evidence="1">The sequence shown here is derived from an EMBL/GenBank/DDBJ whole genome shotgun (WGS) entry which is preliminary data.</text>
</comment>
<reference evidence="1" key="1">
    <citation type="submission" date="2022-10" db="EMBL/GenBank/DDBJ databases">
        <title>Complete Genome of Trichothecium roseum strain YXFP-22015, a Plant Pathogen Isolated from Citrus.</title>
        <authorList>
            <person name="Wang Y."/>
            <person name="Zhu L."/>
        </authorList>
    </citation>
    <scope>NUCLEOTIDE SEQUENCE</scope>
    <source>
        <strain evidence="1">YXFP-22015</strain>
    </source>
</reference>
<dbReference type="Proteomes" id="UP001163324">
    <property type="component" value="Chromosome 5"/>
</dbReference>
<organism evidence="1 2">
    <name type="scientific">Trichothecium roseum</name>
    <dbReference type="NCBI Taxonomy" id="47278"/>
    <lineage>
        <taxon>Eukaryota</taxon>
        <taxon>Fungi</taxon>
        <taxon>Dikarya</taxon>
        <taxon>Ascomycota</taxon>
        <taxon>Pezizomycotina</taxon>
        <taxon>Sordariomycetes</taxon>
        <taxon>Hypocreomycetidae</taxon>
        <taxon>Hypocreales</taxon>
        <taxon>Hypocreales incertae sedis</taxon>
        <taxon>Trichothecium</taxon>
    </lineage>
</organism>
<keyword evidence="2" id="KW-1185">Reference proteome</keyword>
<protein>
    <submittedName>
        <fullName evidence="1">Uncharacterized protein</fullName>
    </submittedName>
</protein>
<evidence type="ECO:0000313" key="2">
    <source>
        <dbReference type="Proteomes" id="UP001163324"/>
    </source>
</evidence>